<evidence type="ECO:0000313" key="3">
    <source>
        <dbReference type="Proteomes" id="UP000054217"/>
    </source>
</evidence>
<dbReference type="InterPro" id="IPR021109">
    <property type="entry name" value="Peptidase_aspartic_dom_sf"/>
</dbReference>
<dbReference type="AlphaFoldDB" id="A0A0C3P8B6"/>
<evidence type="ECO:0000259" key="1">
    <source>
        <dbReference type="Pfam" id="PF03732"/>
    </source>
</evidence>
<keyword evidence="3" id="KW-1185">Reference proteome</keyword>
<dbReference type="Proteomes" id="UP000054217">
    <property type="component" value="Unassembled WGS sequence"/>
</dbReference>
<dbReference type="Pfam" id="PF03732">
    <property type="entry name" value="Retrotrans_gag"/>
    <property type="match status" value="1"/>
</dbReference>
<proteinExistence type="predicted"/>
<feature type="domain" description="Retrotransposon gag" evidence="1">
    <location>
        <begin position="69"/>
        <end position="156"/>
    </location>
</feature>
<dbReference type="InterPro" id="IPR005162">
    <property type="entry name" value="Retrotrans_gag_dom"/>
</dbReference>
<organism evidence="2 3">
    <name type="scientific">Pisolithus tinctorius Marx 270</name>
    <dbReference type="NCBI Taxonomy" id="870435"/>
    <lineage>
        <taxon>Eukaryota</taxon>
        <taxon>Fungi</taxon>
        <taxon>Dikarya</taxon>
        <taxon>Basidiomycota</taxon>
        <taxon>Agaricomycotina</taxon>
        <taxon>Agaricomycetes</taxon>
        <taxon>Agaricomycetidae</taxon>
        <taxon>Boletales</taxon>
        <taxon>Sclerodermatineae</taxon>
        <taxon>Pisolithaceae</taxon>
        <taxon>Pisolithus</taxon>
    </lineage>
</organism>
<dbReference type="HOGENOM" id="CLU_785546_0_0_1"/>
<protein>
    <recommendedName>
        <fullName evidence="1">Retrotransposon gag domain-containing protein</fullName>
    </recommendedName>
</protein>
<evidence type="ECO:0000313" key="2">
    <source>
        <dbReference type="EMBL" id="KIO03936.1"/>
    </source>
</evidence>
<dbReference type="EMBL" id="KN831973">
    <property type="protein sequence ID" value="KIO03936.1"/>
    <property type="molecule type" value="Genomic_DNA"/>
</dbReference>
<name>A0A0C3P8B6_PISTI</name>
<accession>A0A0C3P8B6</accession>
<gene>
    <name evidence="2" type="ORF">M404DRAFT_26555</name>
</gene>
<dbReference type="OrthoDB" id="2645941at2759"/>
<reference evidence="2 3" key="1">
    <citation type="submission" date="2014-04" db="EMBL/GenBank/DDBJ databases">
        <authorList>
            <consortium name="DOE Joint Genome Institute"/>
            <person name="Kuo A."/>
            <person name="Kohler A."/>
            <person name="Costa M.D."/>
            <person name="Nagy L.G."/>
            <person name="Floudas D."/>
            <person name="Copeland A."/>
            <person name="Barry K.W."/>
            <person name="Cichocki N."/>
            <person name="Veneault-Fourrey C."/>
            <person name="LaButti K."/>
            <person name="Lindquist E.A."/>
            <person name="Lipzen A."/>
            <person name="Lundell T."/>
            <person name="Morin E."/>
            <person name="Murat C."/>
            <person name="Sun H."/>
            <person name="Tunlid A."/>
            <person name="Henrissat B."/>
            <person name="Grigoriev I.V."/>
            <person name="Hibbett D.S."/>
            <person name="Martin F."/>
            <person name="Nordberg H.P."/>
            <person name="Cantor M.N."/>
            <person name="Hua S.X."/>
        </authorList>
    </citation>
    <scope>NUCLEOTIDE SEQUENCE [LARGE SCALE GENOMIC DNA]</scope>
    <source>
        <strain evidence="2 3">Marx 270</strain>
    </source>
</reference>
<reference evidence="3" key="2">
    <citation type="submission" date="2015-01" db="EMBL/GenBank/DDBJ databases">
        <title>Evolutionary Origins and Diversification of the Mycorrhizal Mutualists.</title>
        <authorList>
            <consortium name="DOE Joint Genome Institute"/>
            <consortium name="Mycorrhizal Genomics Consortium"/>
            <person name="Kohler A."/>
            <person name="Kuo A."/>
            <person name="Nagy L.G."/>
            <person name="Floudas D."/>
            <person name="Copeland A."/>
            <person name="Barry K.W."/>
            <person name="Cichocki N."/>
            <person name="Veneault-Fourrey C."/>
            <person name="LaButti K."/>
            <person name="Lindquist E.A."/>
            <person name="Lipzen A."/>
            <person name="Lundell T."/>
            <person name="Morin E."/>
            <person name="Murat C."/>
            <person name="Riley R."/>
            <person name="Ohm R."/>
            <person name="Sun H."/>
            <person name="Tunlid A."/>
            <person name="Henrissat B."/>
            <person name="Grigoriev I.V."/>
            <person name="Hibbett D.S."/>
            <person name="Martin F."/>
        </authorList>
    </citation>
    <scope>NUCLEOTIDE SEQUENCE [LARGE SCALE GENOMIC DNA]</scope>
    <source>
        <strain evidence="3">Marx 270</strain>
    </source>
</reference>
<dbReference type="Gene3D" id="2.40.70.10">
    <property type="entry name" value="Acid Proteases"/>
    <property type="match status" value="1"/>
</dbReference>
<sequence length="353" mass="39544">MSSSSSKGMTALMAVKPTELKIGAPSDFDGDQKNTMSWLYSVQTYLLVNKEIYDSDTKKVVYALLYMKKGVAHSWAATFQKTSLEKTPPSFGTFANFTKTFKESFTSADTTGTAIAKLHTLKQKDSVEQYITDFQTTAADSTITEDIALIKFFSQGQTFHYKGKTPQKKVKKIHKIVEVKESDEEEKVAGPSIALNTDGTQNSKGKILFSATLYFKIKGLVHQSFFHVINCGTENVILSLPWLQENNPVVDWRMGTLSIDEKTDRSKELRCNISSVAVKEPTINLVSPVEKKGINKFMDYEEPEDETICAHFITTATELAQEEHKKKLKAVLPEDYKDFTLVFEKPSDGVLPP</sequence>
<dbReference type="InParanoid" id="A0A0C3P8B6"/>
<dbReference type="STRING" id="870435.A0A0C3P8B6"/>